<keyword evidence="3 8" id="KW-0812">Transmembrane</keyword>
<dbReference type="EMBL" id="VSSQ01021711">
    <property type="protein sequence ID" value="MPM67471.1"/>
    <property type="molecule type" value="Genomic_DNA"/>
</dbReference>
<sequence>MGLKKYASGVVKEGKRVRWPKRDVLIPAILTVVIISVFFGIMLLLEDWAGNSLLAIIKDAFSGLAK</sequence>
<comment type="subcellular location">
    <subcellularLocation>
        <location evidence="1">Membrane</location>
    </subcellularLocation>
</comment>
<evidence type="ECO:0000256" key="7">
    <source>
        <dbReference type="ARBA" id="ARBA00023136"/>
    </source>
</evidence>
<evidence type="ECO:0000313" key="9">
    <source>
        <dbReference type="EMBL" id="MPM67471.1"/>
    </source>
</evidence>
<dbReference type="GO" id="GO:0006605">
    <property type="term" value="P:protein targeting"/>
    <property type="evidence" value="ECO:0007669"/>
    <property type="project" value="InterPro"/>
</dbReference>
<organism evidence="9">
    <name type="scientific">bioreactor metagenome</name>
    <dbReference type="NCBI Taxonomy" id="1076179"/>
    <lineage>
        <taxon>unclassified sequences</taxon>
        <taxon>metagenomes</taxon>
        <taxon>ecological metagenomes</taxon>
    </lineage>
</organism>
<dbReference type="AlphaFoldDB" id="A0A645BS87"/>
<dbReference type="GO" id="GO:0016020">
    <property type="term" value="C:membrane"/>
    <property type="evidence" value="ECO:0007669"/>
    <property type="project" value="UniProtKB-SubCell"/>
</dbReference>
<dbReference type="NCBIfam" id="TIGR00964">
    <property type="entry name" value="secE_bact"/>
    <property type="match status" value="1"/>
</dbReference>
<evidence type="ECO:0000256" key="5">
    <source>
        <dbReference type="ARBA" id="ARBA00022989"/>
    </source>
</evidence>
<dbReference type="InterPro" id="IPR005807">
    <property type="entry name" value="SecE_bac"/>
</dbReference>
<dbReference type="GO" id="GO:0006886">
    <property type="term" value="P:intracellular protein transport"/>
    <property type="evidence" value="ECO:0007669"/>
    <property type="project" value="InterPro"/>
</dbReference>
<dbReference type="InterPro" id="IPR038379">
    <property type="entry name" value="SecE_sf"/>
</dbReference>
<evidence type="ECO:0000256" key="2">
    <source>
        <dbReference type="ARBA" id="ARBA00022448"/>
    </source>
</evidence>
<keyword evidence="6" id="KW-0811">Translocation</keyword>
<accession>A0A645BS87</accession>
<dbReference type="Gene3D" id="1.20.5.1030">
    <property type="entry name" value="Preprotein translocase secy subunit"/>
    <property type="match status" value="1"/>
</dbReference>
<comment type="caution">
    <text evidence="9">The sequence shown here is derived from an EMBL/GenBank/DDBJ whole genome shotgun (WGS) entry which is preliminary data.</text>
</comment>
<reference evidence="9" key="1">
    <citation type="submission" date="2019-08" db="EMBL/GenBank/DDBJ databases">
        <authorList>
            <person name="Kucharzyk K."/>
            <person name="Murdoch R.W."/>
            <person name="Higgins S."/>
            <person name="Loffler F."/>
        </authorList>
    </citation>
    <scope>NUCLEOTIDE SEQUENCE</scope>
</reference>
<evidence type="ECO:0000256" key="4">
    <source>
        <dbReference type="ARBA" id="ARBA00022927"/>
    </source>
</evidence>
<keyword evidence="5 8" id="KW-1133">Transmembrane helix</keyword>
<protein>
    <recommendedName>
        <fullName evidence="10">Protein translocase subunit SecE</fullName>
    </recommendedName>
</protein>
<keyword evidence="2" id="KW-0813">Transport</keyword>
<evidence type="ECO:0000256" key="1">
    <source>
        <dbReference type="ARBA" id="ARBA00004370"/>
    </source>
</evidence>
<keyword evidence="7 8" id="KW-0472">Membrane</keyword>
<name>A0A645BS87_9ZZZZ</name>
<proteinExistence type="predicted"/>
<keyword evidence="4" id="KW-0653">Protein transport</keyword>
<dbReference type="GO" id="GO:0008320">
    <property type="term" value="F:protein transmembrane transporter activity"/>
    <property type="evidence" value="ECO:0007669"/>
    <property type="project" value="InterPro"/>
</dbReference>
<evidence type="ECO:0000256" key="6">
    <source>
        <dbReference type="ARBA" id="ARBA00023010"/>
    </source>
</evidence>
<dbReference type="InterPro" id="IPR001901">
    <property type="entry name" value="Translocase_SecE/Sec61-g"/>
</dbReference>
<evidence type="ECO:0008006" key="10">
    <source>
        <dbReference type="Google" id="ProtNLM"/>
    </source>
</evidence>
<evidence type="ECO:0000256" key="8">
    <source>
        <dbReference type="SAM" id="Phobius"/>
    </source>
</evidence>
<feature type="transmembrane region" description="Helical" evidence="8">
    <location>
        <begin position="24"/>
        <end position="45"/>
    </location>
</feature>
<evidence type="ECO:0000256" key="3">
    <source>
        <dbReference type="ARBA" id="ARBA00022692"/>
    </source>
</evidence>
<dbReference type="GO" id="GO:0009306">
    <property type="term" value="P:protein secretion"/>
    <property type="evidence" value="ECO:0007669"/>
    <property type="project" value="InterPro"/>
</dbReference>
<gene>
    <name evidence="9" type="ORF">SDC9_114394</name>
</gene>
<dbReference type="Pfam" id="PF00584">
    <property type="entry name" value="SecE"/>
    <property type="match status" value="1"/>
</dbReference>